<evidence type="ECO:0000313" key="4">
    <source>
        <dbReference type="Proteomes" id="UP000825729"/>
    </source>
</evidence>
<keyword evidence="4" id="KW-1185">Reference proteome</keyword>
<dbReference type="EMBL" id="JAINDJ010000003">
    <property type="protein sequence ID" value="KAG9454908.1"/>
    <property type="molecule type" value="Genomic_DNA"/>
</dbReference>
<dbReference type="GO" id="GO:0003676">
    <property type="term" value="F:nucleic acid binding"/>
    <property type="evidence" value="ECO:0007669"/>
    <property type="project" value="InterPro"/>
</dbReference>
<dbReference type="InterPro" id="IPR012337">
    <property type="entry name" value="RNaseH-like_sf"/>
</dbReference>
<dbReference type="PROSITE" id="PS50994">
    <property type="entry name" value="INTEGRASE"/>
    <property type="match status" value="1"/>
</dbReference>
<dbReference type="InterPro" id="IPR057670">
    <property type="entry name" value="SH3_retrovirus"/>
</dbReference>
<gene>
    <name evidence="3" type="ORF">H6P81_007812</name>
</gene>
<organism evidence="3 4">
    <name type="scientific">Aristolochia fimbriata</name>
    <name type="common">White veined hardy Dutchman's pipe vine</name>
    <dbReference type="NCBI Taxonomy" id="158543"/>
    <lineage>
        <taxon>Eukaryota</taxon>
        <taxon>Viridiplantae</taxon>
        <taxon>Streptophyta</taxon>
        <taxon>Embryophyta</taxon>
        <taxon>Tracheophyta</taxon>
        <taxon>Spermatophyta</taxon>
        <taxon>Magnoliopsida</taxon>
        <taxon>Magnoliidae</taxon>
        <taxon>Piperales</taxon>
        <taxon>Aristolochiaceae</taxon>
        <taxon>Aristolochia</taxon>
    </lineage>
</organism>
<dbReference type="Gene3D" id="3.30.420.10">
    <property type="entry name" value="Ribonuclease H-like superfamily/Ribonuclease H"/>
    <property type="match status" value="1"/>
</dbReference>
<evidence type="ECO:0000256" key="1">
    <source>
        <dbReference type="SAM" id="MobiDB-lite"/>
    </source>
</evidence>
<dbReference type="GO" id="GO:0015074">
    <property type="term" value="P:DNA integration"/>
    <property type="evidence" value="ECO:0007669"/>
    <property type="project" value="InterPro"/>
</dbReference>
<dbReference type="SUPFAM" id="SSF53098">
    <property type="entry name" value="Ribonuclease H-like"/>
    <property type="match status" value="1"/>
</dbReference>
<dbReference type="InterPro" id="IPR039537">
    <property type="entry name" value="Retrotran_Ty1/copia-like"/>
</dbReference>
<sequence>MENRGGKIDGKEVKCLRTDNGGEFTGRDFKDFCKNEGIVRHFTTPGTPHQNGVAERMNRTLLERARCMRLLAELPKVFWAEAVNTTCYIINRSPSTTIELKTPEVVWTGMPVDYSNLRIFGCAAYVHVQDNHRSKLDPKSKYCIFVGYQKGVKGYRLWDPLLKKFEISRDVVFDEASLLKGVQNEVQEGKKNKAIVQVDLENTKGKKICAQPFSDGDGSSSSQVELHGDDGRDSTELEFDVPSGGVQDAQVQESEPYAIAKGKGKRNIVPPVRYMFEDMVSFALTVGTGDPSTFSEAMKVDDSDVWLHAMKEEMESLLKNQTWELVELPKGKRAIGCKWVYRKK</sequence>
<dbReference type="PANTHER" id="PTHR42648">
    <property type="entry name" value="TRANSPOSASE, PUTATIVE-RELATED"/>
    <property type="match status" value="1"/>
</dbReference>
<dbReference type="InterPro" id="IPR036397">
    <property type="entry name" value="RNaseH_sf"/>
</dbReference>
<dbReference type="Proteomes" id="UP000825729">
    <property type="component" value="Unassembled WGS sequence"/>
</dbReference>
<feature type="domain" description="Integrase catalytic" evidence="2">
    <location>
        <begin position="1"/>
        <end position="111"/>
    </location>
</feature>
<dbReference type="Pfam" id="PF25597">
    <property type="entry name" value="SH3_retrovirus"/>
    <property type="match status" value="1"/>
</dbReference>
<evidence type="ECO:0000313" key="3">
    <source>
        <dbReference type="EMBL" id="KAG9454908.1"/>
    </source>
</evidence>
<name>A0AAV7F5T3_ARIFI</name>
<dbReference type="AlphaFoldDB" id="A0AAV7F5T3"/>
<protein>
    <recommendedName>
        <fullName evidence="2">Integrase catalytic domain-containing protein</fullName>
    </recommendedName>
</protein>
<comment type="caution">
    <text evidence="3">The sequence shown here is derived from an EMBL/GenBank/DDBJ whole genome shotgun (WGS) entry which is preliminary data.</text>
</comment>
<accession>A0AAV7F5T3</accession>
<reference evidence="3 4" key="1">
    <citation type="submission" date="2021-07" db="EMBL/GenBank/DDBJ databases">
        <title>The Aristolochia fimbriata genome: insights into angiosperm evolution, floral development and chemical biosynthesis.</title>
        <authorList>
            <person name="Jiao Y."/>
        </authorList>
    </citation>
    <scope>NUCLEOTIDE SEQUENCE [LARGE SCALE GENOMIC DNA]</scope>
    <source>
        <strain evidence="3">IBCAS-2021</strain>
        <tissue evidence="3">Leaf</tissue>
    </source>
</reference>
<dbReference type="PANTHER" id="PTHR42648:SF28">
    <property type="entry name" value="TRANSPOSON-ENCODED PROTEIN WITH RIBONUCLEASE H-LIKE AND RETROVIRUS ZINC FINGER-LIKE DOMAINS"/>
    <property type="match status" value="1"/>
</dbReference>
<evidence type="ECO:0000259" key="2">
    <source>
        <dbReference type="PROSITE" id="PS50994"/>
    </source>
</evidence>
<proteinExistence type="predicted"/>
<dbReference type="InterPro" id="IPR001584">
    <property type="entry name" value="Integrase_cat-core"/>
</dbReference>
<feature type="region of interest" description="Disordered" evidence="1">
    <location>
        <begin position="209"/>
        <end position="234"/>
    </location>
</feature>